<organism evidence="2 3">
    <name type="scientific">Canariomyces notabilis</name>
    <dbReference type="NCBI Taxonomy" id="2074819"/>
    <lineage>
        <taxon>Eukaryota</taxon>
        <taxon>Fungi</taxon>
        <taxon>Dikarya</taxon>
        <taxon>Ascomycota</taxon>
        <taxon>Pezizomycotina</taxon>
        <taxon>Sordariomycetes</taxon>
        <taxon>Sordariomycetidae</taxon>
        <taxon>Sordariales</taxon>
        <taxon>Chaetomiaceae</taxon>
        <taxon>Canariomyces</taxon>
    </lineage>
</organism>
<dbReference type="PROSITE" id="PS50011">
    <property type="entry name" value="PROTEIN_KINASE_DOM"/>
    <property type="match status" value="1"/>
</dbReference>
<dbReference type="SUPFAM" id="SSF56112">
    <property type="entry name" value="Protein kinase-like (PK-like)"/>
    <property type="match status" value="1"/>
</dbReference>
<dbReference type="RefSeq" id="XP_064665960.1">
    <property type="nucleotide sequence ID" value="XM_064816099.1"/>
</dbReference>
<gene>
    <name evidence="2" type="ORF">N656DRAFT_784146</name>
</gene>
<feature type="domain" description="Protein kinase" evidence="1">
    <location>
        <begin position="290"/>
        <end position="625"/>
    </location>
</feature>
<evidence type="ECO:0000313" key="2">
    <source>
        <dbReference type="EMBL" id="KAK4108390.1"/>
    </source>
</evidence>
<dbReference type="Gene3D" id="1.10.510.10">
    <property type="entry name" value="Transferase(Phosphotransferase) domain 1"/>
    <property type="match status" value="1"/>
</dbReference>
<evidence type="ECO:0000259" key="1">
    <source>
        <dbReference type="PROSITE" id="PS50011"/>
    </source>
</evidence>
<dbReference type="PANTHER" id="PTHR37542">
    <property type="entry name" value="HELO DOMAIN-CONTAINING PROTEIN-RELATED"/>
    <property type="match status" value="1"/>
</dbReference>
<name>A0AAN6QDT1_9PEZI</name>
<protein>
    <recommendedName>
        <fullName evidence="1">Protein kinase domain-containing protein</fullName>
    </recommendedName>
</protein>
<reference evidence="2" key="2">
    <citation type="submission" date="2023-05" db="EMBL/GenBank/DDBJ databases">
        <authorList>
            <consortium name="Lawrence Berkeley National Laboratory"/>
            <person name="Steindorff A."/>
            <person name="Hensen N."/>
            <person name="Bonometti L."/>
            <person name="Westerberg I."/>
            <person name="Brannstrom I.O."/>
            <person name="Guillou S."/>
            <person name="Cros-Aarteil S."/>
            <person name="Calhoun S."/>
            <person name="Haridas S."/>
            <person name="Kuo A."/>
            <person name="Mondo S."/>
            <person name="Pangilinan J."/>
            <person name="Riley R."/>
            <person name="Labutti K."/>
            <person name="Andreopoulos B."/>
            <person name="Lipzen A."/>
            <person name="Chen C."/>
            <person name="Yanf M."/>
            <person name="Daum C."/>
            <person name="Ng V."/>
            <person name="Clum A."/>
            <person name="Ohm R."/>
            <person name="Martin F."/>
            <person name="Silar P."/>
            <person name="Natvig D."/>
            <person name="Lalanne C."/>
            <person name="Gautier V."/>
            <person name="Ament-Velasquez S.L."/>
            <person name="Kruys A."/>
            <person name="Hutchinson M.I."/>
            <person name="Powell A.J."/>
            <person name="Barry K."/>
            <person name="Miller A.N."/>
            <person name="Grigoriev I.V."/>
            <person name="Debuchy R."/>
            <person name="Gladieux P."/>
            <person name="Thoren M.H."/>
            <person name="Johannesson H."/>
        </authorList>
    </citation>
    <scope>NUCLEOTIDE SEQUENCE</scope>
    <source>
        <strain evidence="2">CBS 508.74</strain>
    </source>
</reference>
<dbReference type="InterPro" id="IPR000719">
    <property type="entry name" value="Prot_kinase_dom"/>
</dbReference>
<dbReference type="Gene3D" id="1.20.120.1020">
    <property type="entry name" value="Prion-inhibition and propagation, HeLo domain"/>
    <property type="match status" value="1"/>
</dbReference>
<accession>A0AAN6QDT1</accession>
<dbReference type="Proteomes" id="UP001302812">
    <property type="component" value="Unassembled WGS sequence"/>
</dbReference>
<keyword evidence="3" id="KW-1185">Reference proteome</keyword>
<dbReference type="InterPro" id="IPR038305">
    <property type="entry name" value="HeLo_sf"/>
</dbReference>
<dbReference type="GO" id="GO:0005524">
    <property type="term" value="F:ATP binding"/>
    <property type="evidence" value="ECO:0007669"/>
    <property type="project" value="InterPro"/>
</dbReference>
<sequence>MTGADPLSLATAIKGLLPLVEEEFALIRDAFISDRELRFHLGRVELQKVIFQAWQNGWMDSRERPDQKLMDFAIAKPFLAAEILQQLFLFLRSFTDPDKLQKRYGLSVQSAAANRLGDLAADMNRAAGYLYNFDSLRLTREYAMTFEEDLARHLDFLQKIRFLPTATEHEIESIVARLDELNHRLQLFAADNLRDRRVFELIVRDIKGDPDRAKRLAEAAAYESKYSLNPEAKQTLDDWSKFANFSLALQSASADAMSRKKIFSRSDFSFDSPFKISANSTLARLFDYPTKYQSRLVLVEWVRIQAAKMPSIAAKLDEMKIAWYVLHAERPEKMLLPGSIGLIYDDSEPQEIGYVFQLPSHIRSNLPTKHATGPSGDIGHRVVRSSMTIAAQRMPTSLRQLIKKESRGLDLGIRFTIAKKLLDSLHLMHAAGFIHRNIRPDNILLFPSKSPRDGEPDPAALDFANPLLVGFHHASLEIEVPPQEQHNKPIEGLKPILKNKNPARVVAIDCYQHMDRRLDPTCPYRRRYDLYAIGCVLLELGLWETLDCVSGKDIAARACHPTIQAADEDIWLDARIVCEAASQLDSITGSIYANVTRECLLQSPVTVDIVELERELAGALSKCHA</sequence>
<dbReference type="GeneID" id="89940224"/>
<dbReference type="PANTHER" id="PTHR37542:SF3">
    <property type="entry name" value="PRION-INHIBITION AND PROPAGATION HELO DOMAIN-CONTAINING PROTEIN"/>
    <property type="match status" value="1"/>
</dbReference>
<evidence type="ECO:0000313" key="3">
    <source>
        <dbReference type="Proteomes" id="UP001302812"/>
    </source>
</evidence>
<dbReference type="EMBL" id="MU853363">
    <property type="protein sequence ID" value="KAK4108390.1"/>
    <property type="molecule type" value="Genomic_DNA"/>
</dbReference>
<dbReference type="GO" id="GO:0004672">
    <property type="term" value="F:protein kinase activity"/>
    <property type="evidence" value="ECO:0007669"/>
    <property type="project" value="InterPro"/>
</dbReference>
<comment type="caution">
    <text evidence="2">The sequence shown here is derived from an EMBL/GenBank/DDBJ whole genome shotgun (WGS) entry which is preliminary data.</text>
</comment>
<proteinExistence type="predicted"/>
<dbReference type="InterPro" id="IPR011009">
    <property type="entry name" value="Kinase-like_dom_sf"/>
</dbReference>
<dbReference type="AlphaFoldDB" id="A0AAN6QDT1"/>
<reference evidence="2" key="1">
    <citation type="journal article" date="2023" name="Mol. Phylogenet. Evol.">
        <title>Genome-scale phylogeny and comparative genomics of the fungal order Sordariales.</title>
        <authorList>
            <person name="Hensen N."/>
            <person name="Bonometti L."/>
            <person name="Westerberg I."/>
            <person name="Brannstrom I.O."/>
            <person name="Guillou S."/>
            <person name="Cros-Aarteil S."/>
            <person name="Calhoun S."/>
            <person name="Haridas S."/>
            <person name="Kuo A."/>
            <person name="Mondo S."/>
            <person name="Pangilinan J."/>
            <person name="Riley R."/>
            <person name="LaButti K."/>
            <person name="Andreopoulos B."/>
            <person name="Lipzen A."/>
            <person name="Chen C."/>
            <person name="Yan M."/>
            <person name="Daum C."/>
            <person name="Ng V."/>
            <person name="Clum A."/>
            <person name="Steindorff A."/>
            <person name="Ohm R.A."/>
            <person name="Martin F."/>
            <person name="Silar P."/>
            <person name="Natvig D.O."/>
            <person name="Lalanne C."/>
            <person name="Gautier V."/>
            <person name="Ament-Velasquez S.L."/>
            <person name="Kruys A."/>
            <person name="Hutchinson M.I."/>
            <person name="Powell A.J."/>
            <person name="Barry K."/>
            <person name="Miller A.N."/>
            <person name="Grigoriev I.V."/>
            <person name="Debuchy R."/>
            <person name="Gladieux P."/>
            <person name="Hiltunen Thoren M."/>
            <person name="Johannesson H."/>
        </authorList>
    </citation>
    <scope>NUCLEOTIDE SEQUENCE</scope>
    <source>
        <strain evidence="2">CBS 508.74</strain>
    </source>
</reference>